<protein>
    <submittedName>
        <fullName evidence="2">Uncharacterized protein</fullName>
    </submittedName>
</protein>
<accession>A0A378MWY3</accession>
<organism evidence="2 3">
    <name type="scientific">Mannheimia haemolytica</name>
    <name type="common">Pasteurella haemolytica</name>
    <dbReference type="NCBI Taxonomy" id="75985"/>
    <lineage>
        <taxon>Bacteria</taxon>
        <taxon>Pseudomonadati</taxon>
        <taxon>Pseudomonadota</taxon>
        <taxon>Gammaproteobacteria</taxon>
        <taxon>Pasteurellales</taxon>
        <taxon>Pasteurellaceae</taxon>
        <taxon>Mannheimia</taxon>
    </lineage>
</organism>
<sequence length="61" mass="6774">MSKLALFNWMRANNPHLQNVYLGGSKDELYICYDKAFQPMDCHANGRSSPTENAGSAPIKA</sequence>
<reference evidence="2 3" key="1">
    <citation type="submission" date="2018-06" db="EMBL/GenBank/DDBJ databases">
        <authorList>
            <consortium name="Pathogen Informatics"/>
            <person name="Doyle S."/>
        </authorList>
    </citation>
    <scope>NUCLEOTIDE SEQUENCE [LARGE SCALE GENOMIC DNA]</scope>
    <source>
        <strain evidence="2 3">NCTC10638</strain>
    </source>
</reference>
<dbReference type="AlphaFoldDB" id="A0A378MWY3"/>
<proteinExistence type="predicted"/>
<name>A0A378MWY3_MANHA</name>
<dbReference type="Proteomes" id="UP000254802">
    <property type="component" value="Unassembled WGS sequence"/>
</dbReference>
<evidence type="ECO:0000313" key="3">
    <source>
        <dbReference type="Proteomes" id="UP000254802"/>
    </source>
</evidence>
<feature type="region of interest" description="Disordered" evidence="1">
    <location>
        <begin position="42"/>
        <end position="61"/>
    </location>
</feature>
<dbReference type="EMBL" id="UGPN01000002">
    <property type="protein sequence ID" value="STY60702.1"/>
    <property type="molecule type" value="Genomic_DNA"/>
</dbReference>
<gene>
    <name evidence="2" type="ORF">NCTC10638_01908</name>
</gene>
<evidence type="ECO:0000313" key="2">
    <source>
        <dbReference type="EMBL" id="STY60702.1"/>
    </source>
</evidence>
<evidence type="ECO:0000256" key="1">
    <source>
        <dbReference type="SAM" id="MobiDB-lite"/>
    </source>
</evidence>